<evidence type="ECO:0000256" key="2">
    <source>
        <dbReference type="PROSITE-ProRule" id="PRU00169"/>
    </source>
</evidence>
<comment type="caution">
    <text evidence="4">The sequence shown here is derived from an EMBL/GenBank/DDBJ whole genome shotgun (WGS) entry which is preliminary data.</text>
</comment>
<proteinExistence type="predicted"/>
<dbReference type="PANTHER" id="PTHR44591:SF18">
    <property type="entry name" value="REGULATORY PROTEIN"/>
    <property type="match status" value="1"/>
</dbReference>
<feature type="domain" description="Response regulatory" evidence="3">
    <location>
        <begin position="12"/>
        <end position="120"/>
    </location>
</feature>
<evidence type="ECO:0000259" key="3">
    <source>
        <dbReference type="PROSITE" id="PS50110"/>
    </source>
</evidence>
<dbReference type="AlphaFoldDB" id="M0CZH7"/>
<keyword evidence="5" id="KW-1185">Reference proteome</keyword>
<dbReference type="InterPro" id="IPR011006">
    <property type="entry name" value="CheY-like_superfamily"/>
</dbReference>
<dbReference type="SUPFAM" id="SSF52172">
    <property type="entry name" value="CheY-like"/>
    <property type="match status" value="1"/>
</dbReference>
<name>M0CZH7_HALPD</name>
<evidence type="ECO:0000313" key="5">
    <source>
        <dbReference type="Proteomes" id="UP000011513"/>
    </source>
</evidence>
<keyword evidence="1 2" id="KW-0597">Phosphoprotein</keyword>
<dbReference type="InterPro" id="IPR001789">
    <property type="entry name" value="Sig_transdc_resp-reg_receiver"/>
</dbReference>
<evidence type="ECO:0000256" key="1">
    <source>
        <dbReference type="ARBA" id="ARBA00022553"/>
    </source>
</evidence>
<reference evidence="4 5" key="1">
    <citation type="journal article" date="2014" name="PLoS Genet.">
        <title>Phylogenetically driven sequencing of extremely halophilic archaea reveals strategies for static and dynamic osmo-response.</title>
        <authorList>
            <person name="Becker E.A."/>
            <person name="Seitzer P.M."/>
            <person name="Tritt A."/>
            <person name="Larsen D."/>
            <person name="Krusor M."/>
            <person name="Yao A.I."/>
            <person name="Wu D."/>
            <person name="Madern D."/>
            <person name="Eisen J.A."/>
            <person name="Darling A.E."/>
            <person name="Facciotti M.T."/>
        </authorList>
    </citation>
    <scope>NUCLEOTIDE SEQUENCE [LARGE SCALE GENOMIC DNA]</scope>
    <source>
        <strain evidence="4 5">JCM 14848</strain>
    </source>
</reference>
<dbReference type="RefSeq" id="WP_008389304.1">
    <property type="nucleotide sequence ID" value="NZ_AOIV01000041.1"/>
</dbReference>
<dbReference type="PROSITE" id="PS50110">
    <property type="entry name" value="RESPONSE_REGULATORY"/>
    <property type="match status" value="1"/>
</dbReference>
<evidence type="ECO:0000313" key="4">
    <source>
        <dbReference type="EMBL" id="ELZ27304.1"/>
    </source>
</evidence>
<dbReference type="Gene3D" id="3.40.50.2300">
    <property type="match status" value="1"/>
</dbReference>
<sequence>MEGEPTESGGRTVLVVEDDEDLLGTYELWLADWEDVTVLTALDGEAALAAATDDVDALVLDRKLPALSGPEVLDRLGGDRPVVVVSAYRPDAHVAEEDVAAYLVKPVTRDGFLDAVRQALS</sequence>
<protein>
    <submittedName>
        <fullName evidence="4">Response regulator receiver protein</fullName>
    </submittedName>
</protein>
<dbReference type="InterPro" id="IPR050595">
    <property type="entry name" value="Bact_response_regulator"/>
</dbReference>
<dbReference type="GO" id="GO:0000160">
    <property type="term" value="P:phosphorelay signal transduction system"/>
    <property type="evidence" value="ECO:0007669"/>
    <property type="project" value="InterPro"/>
</dbReference>
<gene>
    <name evidence="4" type="ORF">C474_18199</name>
</gene>
<feature type="modified residue" description="4-aspartylphosphate" evidence="2">
    <location>
        <position position="61"/>
    </location>
</feature>
<dbReference type="eggNOG" id="arCOG02601">
    <property type="taxonomic scope" value="Archaea"/>
</dbReference>
<dbReference type="PANTHER" id="PTHR44591">
    <property type="entry name" value="STRESS RESPONSE REGULATOR PROTEIN 1"/>
    <property type="match status" value="1"/>
</dbReference>
<dbReference type="SMART" id="SM00448">
    <property type="entry name" value="REC"/>
    <property type="match status" value="1"/>
</dbReference>
<dbReference type="EMBL" id="AOIV01000041">
    <property type="protein sequence ID" value="ELZ27304.1"/>
    <property type="molecule type" value="Genomic_DNA"/>
</dbReference>
<dbReference type="InParanoid" id="M0CZH7"/>
<organism evidence="4 5">
    <name type="scientific">Halogeometricum pallidum JCM 14848</name>
    <dbReference type="NCBI Taxonomy" id="1227487"/>
    <lineage>
        <taxon>Archaea</taxon>
        <taxon>Methanobacteriati</taxon>
        <taxon>Methanobacteriota</taxon>
        <taxon>Stenosarchaea group</taxon>
        <taxon>Halobacteria</taxon>
        <taxon>Halobacteriales</taxon>
        <taxon>Haloferacaceae</taxon>
        <taxon>Halogeometricum</taxon>
    </lineage>
</organism>
<dbReference type="Pfam" id="PF00072">
    <property type="entry name" value="Response_reg"/>
    <property type="match status" value="1"/>
</dbReference>
<dbReference type="Proteomes" id="UP000011513">
    <property type="component" value="Unassembled WGS sequence"/>
</dbReference>
<accession>M0CZH7</accession>